<dbReference type="EC" id="2.3.1.39" evidence="1"/>
<evidence type="ECO:0000256" key="3">
    <source>
        <dbReference type="ARBA" id="ARBA00023315"/>
    </source>
</evidence>
<sequence length="319" mass="35239">MGIEDMSQEIRNETALVFPGMGPTSFDEVSRFMVGNAFARRRVAEADEVLGYSLVRRYRETPGDYSEVAQLAFLVNCLALADWHADQDDRRPAAVTGPSFGGKAAAVWAGSLCFADAVRMTAGFARLMTDYFATHHTDVVTQSFARTAPDRLAEILAELDEAGEWYDISCYVDDDFTMLSLREHRLEWLSQRLRSIGGLPLYTLRPPMHSRAFGELRRRAEAEVVAGMRFTDPELPLVADLDGGLRGTAAEVREWLLDGFVQPVRWPDVVATLRGLGVGTLRVAGADSLFTRVPCTTTAFTVVGANPRSVMQARRRVAA</sequence>
<dbReference type="InterPro" id="IPR001227">
    <property type="entry name" value="Ac_transferase_dom_sf"/>
</dbReference>
<proteinExistence type="predicted"/>
<name>A0ABN6CC65_9ACTN</name>
<dbReference type="Proteomes" id="UP000676967">
    <property type="component" value="Chromosome"/>
</dbReference>
<keyword evidence="7" id="KW-1185">Reference proteome</keyword>
<dbReference type="PANTHER" id="PTHR42681">
    <property type="entry name" value="MALONYL-COA-ACYL CARRIER PROTEIN TRANSACYLASE, MITOCHONDRIAL"/>
    <property type="match status" value="1"/>
</dbReference>
<accession>A0ABN6CC65</accession>
<evidence type="ECO:0000313" key="7">
    <source>
        <dbReference type="Proteomes" id="UP000676967"/>
    </source>
</evidence>
<dbReference type="InterPro" id="IPR016035">
    <property type="entry name" value="Acyl_Trfase/lysoPLipase"/>
</dbReference>
<dbReference type="InterPro" id="IPR050858">
    <property type="entry name" value="Mal-CoA-ACP_Trans/PKS_FabD"/>
</dbReference>
<keyword evidence="2" id="KW-0808">Transferase</keyword>
<dbReference type="EMBL" id="AP023356">
    <property type="protein sequence ID" value="BCJ41921.1"/>
    <property type="molecule type" value="Genomic_DNA"/>
</dbReference>
<dbReference type="PANTHER" id="PTHR42681:SF1">
    <property type="entry name" value="MALONYL-COA-ACYL CARRIER PROTEIN TRANSACYLASE, MITOCHONDRIAL"/>
    <property type="match status" value="1"/>
</dbReference>
<organism evidence="6 7">
    <name type="scientific">Actinoplanes ianthinogenes</name>
    <dbReference type="NCBI Taxonomy" id="122358"/>
    <lineage>
        <taxon>Bacteria</taxon>
        <taxon>Bacillati</taxon>
        <taxon>Actinomycetota</taxon>
        <taxon>Actinomycetes</taxon>
        <taxon>Micromonosporales</taxon>
        <taxon>Micromonosporaceae</taxon>
        <taxon>Actinoplanes</taxon>
    </lineage>
</organism>
<feature type="domain" description="Malonyl-CoA-[acyl-carrier-protein] transacylase small" evidence="5">
    <location>
        <begin position="143"/>
        <end position="204"/>
    </location>
</feature>
<reference evidence="6 7" key="1">
    <citation type="submission" date="2020-08" db="EMBL/GenBank/DDBJ databases">
        <title>Whole genome shotgun sequence of Actinoplanes ianthinogenes NBRC 13996.</title>
        <authorList>
            <person name="Komaki H."/>
            <person name="Tamura T."/>
        </authorList>
    </citation>
    <scope>NUCLEOTIDE SEQUENCE [LARGE SCALE GENOMIC DNA]</scope>
    <source>
        <strain evidence="6 7">NBRC 13996</strain>
    </source>
</reference>
<dbReference type="Gene3D" id="3.40.366.10">
    <property type="entry name" value="Malonyl-Coenzyme A Acyl Carrier Protein, domain 2"/>
    <property type="match status" value="2"/>
</dbReference>
<comment type="catalytic activity">
    <reaction evidence="4">
        <text>holo-[ACP] + malonyl-CoA = malonyl-[ACP] + CoA</text>
        <dbReference type="Rhea" id="RHEA:41792"/>
        <dbReference type="Rhea" id="RHEA-COMP:9623"/>
        <dbReference type="Rhea" id="RHEA-COMP:9685"/>
        <dbReference type="ChEBI" id="CHEBI:57287"/>
        <dbReference type="ChEBI" id="CHEBI:57384"/>
        <dbReference type="ChEBI" id="CHEBI:64479"/>
        <dbReference type="ChEBI" id="CHEBI:78449"/>
        <dbReference type="EC" id="2.3.1.39"/>
    </reaction>
</comment>
<gene>
    <name evidence="6" type="ORF">Aiant_25780</name>
</gene>
<protein>
    <recommendedName>
        <fullName evidence="1">[acyl-carrier-protein] S-malonyltransferase</fullName>
        <ecNumber evidence="1">2.3.1.39</ecNumber>
    </recommendedName>
</protein>
<dbReference type="SUPFAM" id="SSF52151">
    <property type="entry name" value="FabD/lysophospholipase-like"/>
    <property type="match status" value="1"/>
</dbReference>
<evidence type="ECO:0000256" key="1">
    <source>
        <dbReference type="ARBA" id="ARBA00013258"/>
    </source>
</evidence>
<evidence type="ECO:0000259" key="5">
    <source>
        <dbReference type="Pfam" id="PF21124"/>
    </source>
</evidence>
<keyword evidence="3" id="KW-0012">Acyltransferase</keyword>
<dbReference type="InterPro" id="IPR049416">
    <property type="entry name" value="VinK-like_small"/>
</dbReference>
<dbReference type="Pfam" id="PF21124">
    <property type="entry name" value="VinK_C"/>
    <property type="match status" value="1"/>
</dbReference>
<evidence type="ECO:0000256" key="2">
    <source>
        <dbReference type="ARBA" id="ARBA00022679"/>
    </source>
</evidence>
<evidence type="ECO:0000313" key="6">
    <source>
        <dbReference type="EMBL" id="BCJ41921.1"/>
    </source>
</evidence>
<evidence type="ECO:0000256" key="4">
    <source>
        <dbReference type="ARBA" id="ARBA00048462"/>
    </source>
</evidence>